<accession>A0ABR9EFG9</accession>
<dbReference type="Gene3D" id="3.40.50.300">
    <property type="entry name" value="P-loop containing nucleotide triphosphate hydrolases"/>
    <property type="match status" value="1"/>
</dbReference>
<evidence type="ECO:0000313" key="1">
    <source>
        <dbReference type="EMBL" id="MBE0368493.1"/>
    </source>
</evidence>
<gene>
    <name evidence="1" type="ORF">PAUR_a2105</name>
</gene>
<dbReference type="Proteomes" id="UP000615755">
    <property type="component" value="Unassembled WGS sequence"/>
</dbReference>
<sequence>MLSSMLNSHPSVLCHHELYNPEGIHYALSLRDTEFSLAINQQQRDKDPLGFLARTWAHAQGMPCVGFKMTHKQNQQVFDYAINDPSIKKIVLHRNNQVKVHVSKLIAEKNGIWESYGLQEHAPTVRTLPIGNTSTRVTVELTKLEQDIAMNRAFYQEITHRLTQSKQPYLKLEYESLTQQDTLEKLFHFLAIAPHALTTRSQKQNLTDLKHNIDNFSALLRQVQDDELYRQLTDNVT</sequence>
<reference evidence="1 2" key="1">
    <citation type="submission" date="2015-03" db="EMBL/GenBank/DDBJ databases">
        <title>Genome sequence of Pseudoalteromonas aurantia.</title>
        <authorList>
            <person name="Xie B.-B."/>
            <person name="Rong J.-C."/>
            <person name="Qin Q.-L."/>
            <person name="Zhang Y.-Z."/>
        </authorList>
    </citation>
    <scope>NUCLEOTIDE SEQUENCE [LARGE SCALE GENOMIC DNA]</scope>
    <source>
        <strain evidence="1 2">208</strain>
    </source>
</reference>
<keyword evidence="2" id="KW-1185">Reference proteome</keyword>
<dbReference type="SUPFAM" id="SSF52540">
    <property type="entry name" value="P-loop containing nucleoside triphosphate hydrolases"/>
    <property type="match status" value="1"/>
</dbReference>
<comment type="caution">
    <text evidence="1">The sequence shown here is derived from an EMBL/GenBank/DDBJ whole genome shotgun (WGS) entry which is preliminary data.</text>
</comment>
<dbReference type="InterPro" id="IPR027417">
    <property type="entry name" value="P-loop_NTPase"/>
</dbReference>
<dbReference type="EMBL" id="AQGV01000012">
    <property type="protein sequence ID" value="MBE0368493.1"/>
    <property type="molecule type" value="Genomic_DNA"/>
</dbReference>
<name>A0ABR9EFG9_9GAMM</name>
<protein>
    <submittedName>
        <fullName evidence="1">Uncharacterized protein</fullName>
    </submittedName>
</protein>
<evidence type="ECO:0000313" key="2">
    <source>
        <dbReference type="Proteomes" id="UP000615755"/>
    </source>
</evidence>
<proteinExistence type="predicted"/>
<organism evidence="1 2">
    <name type="scientific">Pseudoalteromonas aurantia 208</name>
    <dbReference type="NCBI Taxonomy" id="1314867"/>
    <lineage>
        <taxon>Bacteria</taxon>
        <taxon>Pseudomonadati</taxon>
        <taxon>Pseudomonadota</taxon>
        <taxon>Gammaproteobacteria</taxon>
        <taxon>Alteromonadales</taxon>
        <taxon>Pseudoalteromonadaceae</taxon>
        <taxon>Pseudoalteromonas</taxon>
    </lineage>
</organism>